<keyword evidence="2" id="KW-1185">Reference proteome</keyword>
<accession>A0ACC2K4K7</accession>
<proteinExistence type="predicted"/>
<sequence length="106" mass="12237">MEGLIPLLIRAIKRNNTQQKYHCLSQGPAQRFHITDSYVNSHSYVTPSPEKMTKFHEEPIRHRQIKSVEEFSSRFFPPEKTGVGRDFSKEVGRAKSTRMFACIIGV</sequence>
<name>A0ACC2K4K7_PERAE</name>
<evidence type="ECO:0000313" key="2">
    <source>
        <dbReference type="Proteomes" id="UP001234297"/>
    </source>
</evidence>
<comment type="caution">
    <text evidence="1">The sequence shown here is derived from an EMBL/GenBank/DDBJ whole genome shotgun (WGS) entry which is preliminary data.</text>
</comment>
<evidence type="ECO:0000313" key="1">
    <source>
        <dbReference type="EMBL" id="KAJ8615967.1"/>
    </source>
</evidence>
<dbReference type="EMBL" id="CM056820">
    <property type="protein sequence ID" value="KAJ8615967.1"/>
    <property type="molecule type" value="Genomic_DNA"/>
</dbReference>
<organism evidence="1 2">
    <name type="scientific">Persea americana</name>
    <name type="common">Avocado</name>
    <dbReference type="NCBI Taxonomy" id="3435"/>
    <lineage>
        <taxon>Eukaryota</taxon>
        <taxon>Viridiplantae</taxon>
        <taxon>Streptophyta</taxon>
        <taxon>Embryophyta</taxon>
        <taxon>Tracheophyta</taxon>
        <taxon>Spermatophyta</taxon>
        <taxon>Magnoliopsida</taxon>
        <taxon>Magnoliidae</taxon>
        <taxon>Laurales</taxon>
        <taxon>Lauraceae</taxon>
        <taxon>Persea</taxon>
    </lineage>
</organism>
<dbReference type="Proteomes" id="UP001234297">
    <property type="component" value="Chromosome 12"/>
</dbReference>
<reference evidence="1 2" key="1">
    <citation type="journal article" date="2022" name="Hortic Res">
        <title>A haplotype resolved chromosomal level avocado genome allows analysis of novel avocado genes.</title>
        <authorList>
            <person name="Nath O."/>
            <person name="Fletcher S.J."/>
            <person name="Hayward A."/>
            <person name="Shaw L.M."/>
            <person name="Masouleh A.K."/>
            <person name="Furtado A."/>
            <person name="Henry R.J."/>
            <person name="Mitter N."/>
        </authorList>
    </citation>
    <scope>NUCLEOTIDE SEQUENCE [LARGE SCALE GENOMIC DNA]</scope>
    <source>
        <strain evidence="2">cv. Hass</strain>
    </source>
</reference>
<gene>
    <name evidence="1" type="ORF">MRB53_035339</name>
</gene>
<protein>
    <submittedName>
        <fullName evidence="1">Uncharacterized protein</fullName>
    </submittedName>
</protein>